<dbReference type="InterPro" id="IPR004776">
    <property type="entry name" value="Mem_transp_PIN-like"/>
</dbReference>
<dbReference type="GO" id="GO:0055085">
    <property type="term" value="P:transmembrane transport"/>
    <property type="evidence" value="ECO:0007669"/>
    <property type="project" value="InterPro"/>
</dbReference>
<reference evidence="9 10" key="1">
    <citation type="submission" date="2017-06" db="EMBL/GenBank/DDBJ databases">
        <title>the draft geome sequence of Illustriluteabacillus marina B3227.</title>
        <authorList>
            <person name="He R.-H."/>
            <person name="Du Z.-J."/>
        </authorList>
    </citation>
    <scope>NUCLEOTIDE SEQUENCE [LARGE SCALE GENOMIC DNA]</scope>
    <source>
        <strain evidence="9 10">B3227</strain>
    </source>
</reference>
<feature type="transmembrane region" description="Helical" evidence="8">
    <location>
        <begin position="278"/>
        <end position="296"/>
    </location>
</feature>
<keyword evidence="3" id="KW-0813">Transport</keyword>
<evidence type="ECO:0000256" key="2">
    <source>
        <dbReference type="ARBA" id="ARBA00010145"/>
    </source>
</evidence>
<name>A0A2I0QV17_9BACI</name>
<dbReference type="AlphaFoldDB" id="A0A2I0QV17"/>
<feature type="transmembrane region" description="Helical" evidence="8">
    <location>
        <begin position="29"/>
        <end position="49"/>
    </location>
</feature>
<feature type="transmembrane region" description="Helical" evidence="8">
    <location>
        <begin position="217"/>
        <end position="238"/>
    </location>
</feature>
<comment type="similarity">
    <text evidence="2">Belongs to the auxin efflux carrier (TC 2.A.69) family.</text>
</comment>
<evidence type="ECO:0000256" key="4">
    <source>
        <dbReference type="ARBA" id="ARBA00022475"/>
    </source>
</evidence>
<evidence type="ECO:0000256" key="6">
    <source>
        <dbReference type="ARBA" id="ARBA00022989"/>
    </source>
</evidence>
<dbReference type="PANTHER" id="PTHR36838:SF1">
    <property type="entry name" value="SLR1864 PROTEIN"/>
    <property type="match status" value="1"/>
</dbReference>
<keyword evidence="4" id="KW-1003">Cell membrane</keyword>
<proteinExistence type="inferred from homology"/>
<keyword evidence="7 8" id="KW-0472">Membrane</keyword>
<dbReference type="GO" id="GO:0005886">
    <property type="term" value="C:plasma membrane"/>
    <property type="evidence" value="ECO:0007669"/>
    <property type="project" value="UniProtKB-SubCell"/>
</dbReference>
<dbReference type="Proteomes" id="UP000243524">
    <property type="component" value="Unassembled WGS sequence"/>
</dbReference>
<evidence type="ECO:0000313" key="9">
    <source>
        <dbReference type="EMBL" id="PKR77940.1"/>
    </source>
</evidence>
<feature type="transmembrane region" description="Helical" evidence="8">
    <location>
        <begin position="187"/>
        <end position="205"/>
    </location>
</feature>
<keyword evidence="6 8" id="KW-1133">Transmembrane helix</keyword>
<organism evidence="9 10">
    <name type="scientific">Halalkalibacillus sediminis</name>
    <dbReference type="NCBI Taxonomy" id="2018042"/>
    <lineage>
        <taxon>Bacteria</taxon>
        <taxon>Bacillati</taxon>
        <taxon>Bacillota</taxon>
        <taxon>Bacilli</taxon>
        <taxon>Bacillales</taxon>
        <taxon>Bacillaceae</taxon>
        <taxon>Halalkalibacillus</taxon>
    </lineage>
</organism>
<dbReference type="OrthoDB" id="527159at2"/>
<comment type="subcellular location">
    <subcellularLocation>
        <location evidence="1">Cell membrane</location>
        <topology evidence="1">Multi-pass membrane protein</topology>
    </subcellularLocation>
</comment>
<dbReference type="EMBL" id="PJNH01000002">
    <property type="protein sequence ID" value="PKR77940.1"/>
    <property type="molecule type" value="Genomic_DNA"/>
</dbReference>
<feature type="transmembrane region" description="Helical" evidence="8">
    <location>
        <begin position="6"/>
        <end position="22"/>
    </location>
</feature>
<protein>
    <submittedName>
        <fullName evidence="9">AEC family transporter</fullName>
    </submittedName>
</protein>
<accession>A0A2I0QV17</accession>
<comment type="caution">
    <text evidence="9">The sequence shown here is derived from an EMBL/GenBank/DDBJ whole genome shotgun (WGS) entry which is preliminary data.</text>
</comment>
<dbReference type="PANTHER" id="PTHR36838">
    <property type="entry name" value="AUXIN EFFLUX CARRIER FAMILY PROTEIN"/>
    <property type="match status" value="1"/>
</dbReference>
<feature type="transmembrane region" description="Helical" evidence="8">
    <location>
        <begin position="120"/>
        <end position="141"/>
    </location>
</feature>
<dbReference type="InterPro" id="IPR038770">
    <property type="entry name" value="Na+/solute_symporter_sf"/>
</dbReference>
<dbReference type="Gene3D" id="1.20.1530.20">
    <property type="match status" value="2"/>
</dbReference>
<dbReference type="Pfam" id="PF03547">
    <property type="entry name" value="Mem_trans"/>
    <property type="match status" value="2"/>
</dbReference>
<evidence type="ECO:0000313" key="10">
    <source>
        <dbReference type="Proteomes" id="UP000243524"/>
    </source>
</evidence>
<evidence type="ECO:0000256" key="5">
    <source>
        <dbReference type="ARBA" id="ARBA00022692"/>
    </source>
</evidence>
<dbReference type="RefSeq" id="WP_101331548.1">
    <property type="nucleotide sequence ID" value="NZ_PJNH01000002.1"/>
</dbReference>
<evidence type="ECO:0000256" key="3">
    <source>
        <dbReference type="ARBA" id="ARBA00022448"/>
    </source>
</evidence>
<evidence type="ECO:0000256" key="7">
    <source>
        <dbReference type="ARBA" id="ARBA00023136"/>
    </source>
</evidence>
<feature type="transmembrane region" description="Helical" evidence="8">
    <location>
        <begin position="244"/>
        <end position="266"/>
    </location>
</feature>
<evidence type="ECO:0000256" key="8">
    <source>
        <dbReference type="SAM" id="Phobius"/>
    </source>
</evidence>
<gene>
    <name evidence="9" type="ORF">CEY16_08425</name>
</gene>
<keyword evidence="5 8" id="KW-0812">Transmembrane</keyword>
<feature type="transmembrane region" description="Helical" evidence="8">
    <location>
        <begin position="61"/>
        <end position="83"/>
    </location>
</feature>
<evidence type="ECO:0000256" key="1">
    <source>
        <dbReference type="ARBA" id="ARBA00004651"/>
    </source>
</evidence>
<feature type="transmembrane region" description="Helical" evidence="8">
    <location>
        <begin position="95"/>
        <end position="114"/>
    </location>
</feature>
<keyword evidence="10" id="KW-1185">Reference proteome</keyword>
<sequence length="297" mass="32845">MSVFIEVVLPIISIFIIGYALQKWKKLDVRSVSAVTIYVFIPALVFQTFLDAELNEDFRTIIIFCFLLLFFLILLNKLIALIFKWDQSSEGGMILATAFMNAGNYGAPVVLFAFGEEAFVLAVIFMSIQTMIMNFFGVYYASRGKSGVRFAIISVLKMPATYAMIIALSMQFLNVGVHPTVMEMVDFLAAVAIPLMMIVLGMQLANISFKEFEIGHVAYGTVVRLIVSPLAAWLLVTWMDVDQLLGNVIILLSAMPAAATTTMFALEFRARPDLVSSITLVTTVLSVVTVSVLLMIL</sequence>